<evidence type="ECO:0000313" key="7">
    <source>
        <dbReference type="Proteomes" id="UP001059209"/>
    </source>
</evidence>
<dbReference type="InterPro" id="IPR014027">
    <property type="entry name" value="UDP-Glc/GDP-Man_DH_C"/>
</dbReference>
<keyword evidence="2" id="KW-0560">Oxidoreductase</keyword>
<dbReference type="EMBL" id="CP104205">
    <property type="protein sequence ID" value="UWX56109.1"/>
    <property type="molecule type" value="Genomic_DNA"/>
</dbReference>
<keyword evidence="7" id="KW-1185">Reference proteome</keyword>
<accession>A0ABY5YBM5</accession>
<evidence type="ECO:0000256" key="1">
    <source>
        <dbReference type="ARBA" id="ARBA00006601"/>
    </source>
</evidence>
<protein>
    <submittedName>
        <fullName evidence="6">Nucleotide sugar dehydrogenase</fullName>
    </submittedName>
</protein>
<dbReference type="Pfam" id="PF00984">
    <property type="entry name" value="UDPG_MGDP_dh"/>
    <property type="match status" value="1"/>
</dbReference>
<dbReference type="PIRSF" id="PIRSF500136">
    <property type="entry name" value="UDP_ManNAc_DH"/>
    <property type="match status" value="1"/>
</dbReference>
<proteinExistence type="inferred from homology"/>
<dbReference type="SUPFAM" id="SSF52413">
    <property type="entry name" value="UDP-glucose/GDP-mannose dehydrogenase C-terminal domain"/>
    <property type="match status" value="1"/>
</dbReference>
<evidence type="ECO:0000256" key="2">
    <source>
        <dbReference type="ARBA" id="ARBA00023002"/>
    </source>
</evidence>
<dbReference type="InterPro" id="IPR036220">
    <property type="entry name" value="UDP-Glc/GDP-Man_DH_C_sf"/>
</dbReference>
<dbReference type="SUPFAM" id="SSF48179">
    <property type="entry name" value="6-phosphogluconate dehydrogenase C-terminal domain-like"/>
    <property type="match status" value="1"/>
</dbReference>
<dbReference type="SUPFAM" id="SSF51735">
    <property type="entry name" value="NAD(P)-binding Rossmann-fold domains"/>
    <property type="match status" value="1"/>
</dbReference>
<feature type="domain" description="UDP-glucose/GDP-mannose dehydrogenase C-terminal" evidence="5">
    <location>
        <begin position="323"/>
        <end position="420"/>
    </location>
</feature>
<evidence type="ECO:0000259" key="5">
    <source>
        <dbReference type="SMART" id="SM00984"/>
    </source>
</evidence>
<dbReference type="PANTHER" id="PTHR43491:SF2">
    <property type="entry name" value="UDP-N-ACETYL-D-MANNOSAMINE DEHYDROGENASE"/>
    <property type="match status" value="1"/>
</dbReference>
<comment type="similarity">
    <text evidence="1 4">Belongs to the UDP-glucose/GDP-mannose dehydrogenase family.</text>
</comment>
<keyword evidence="3" id="KW-0520">NAD</keyword>
<reference evidence="6" key="1">
    <citation type="submission" date="2022-09" db="EMBL/GenBank/DDBJ databases">
        <title>Maribacter litopenaei sp. nov., isolated from the intestinal tract of the Pacific White Shrimp, Litopenaeus vannamei.</title>
        <authorList>
            <person name="Kim S.Y."/>
            <person name="Hwang C.Y."/>
        </authorList>
    </citation>
    <scope>NUCLEOTIDE SEQUENCE</scope>
    <source>
        <strain evidence="6">HL-LV01</strain>
    </source>
</reference>
<dbReference type="InterPro" id="IPR036291">
    <property type="entry name" value="NAD(P)-bd_dom_sf"/>
</dbReference>
<dbReference type="PIRSF" id="PIRSF000124">
    <property type="entry name" value="UDPglc_GDPman_dh"/>
    <property type="match status" value="1"/>
</dbReference>
<dbReference type="Proteomes" id="UP001059209">
    <property type="component" value="Chromosome"/>
</dbReference>
<sequence>MNNTKIAIIGLGYVGLPLARLFATKYPVIGFDINAARIKELMGGHDSTLEVEDDILQKVLVSESKMETGLYCSNKLEDIADCNYYIVTVPTPVDSTNRPILTPLYKASETVGKVLKKGDTVIYESTVYPGVTEDECIPVLEKESGLVFNTDFFAGYSPERINPGDKEHTVEKILKVTSGSTPEVGNKVDALYASVITAGTHLAPTIKVAEAAKVIENSQRDINIAFVNELAKIFNLMGIDTHQVLEAAGTKWNFLPFKPGLVGGHCIGVDPYYLAQKAQEYGYHPEIILAGRRMNDTMGKYVASEIIKLMVQKDIRIKESKILVLGITFKENCPDVRNTKAVDVINNLKSYGTDVTVFDPWASPQEVIHEYGMNITNTMPQQKFDAVVLTVAHKAFLDLDFSNVIKKNGVIYDVKGVLPQKVDGRL</sequence>
<dbReference type="Gene3D" id="3.40.50.720">
    <property type="entry name" value="NAD(P)-binding Rossmann-like Domain"/>
    <property type="match status" value="2"/>
</dbReference>
<dbReference type="Pfam" id="PF03721">
    <property type="entry name" value="UDPG_MGDP_dh_N"/>
    <property type="match status" value="1"/>
</dbReference>
<organism evidence="6 7">
    <name type="scientific">Maribacter litopenaei</name>
    <dbReference type="NCBI Taxonomy" id="2976127"/>
    <lineage>
        <taxon>Bacteria</taxon>
        <taxon>Pseudomonadati</taxon>
        <taxon>Bacteroidota</taxon>
        <taxon>Flavobacteriia</taxon>
        <taxon>Flavobacteriales</taxon>
        <taxon>Flavobacteriaceae</taxon>
        <taxon>Maribacter</taxon>
    </lineage>
</organism>
<dbReference type="InterPro" id="IPR028359">
    <property type="entry name" value="UDP_ManNAc/GlcNAc_DH"/>
</dbReference>
<evidence type="ECO:0000313" key="6">
    <source>
        <dbReference type="EMBL" id="UWX56109.1"/>
    </source>
</evidence>
<dbReference type="PANTHER" id="PTHR43491">
    <property type="entry name" value="UDP-N-ACETYL-D-MANNOSAMINE DEHYDROGENASE"/>
    <property type="match status" value="1"/>
</dbReference>
<dbReference type="RefSeq" id="WP_260574657.1">
    <property type="nucleotide sequence ID" value="NZ_CP104205.1"/>
</dbReference>
<dbReference type="InterPro" id="IPR014026">
    <property type="entry name" value="UDP-Glc/GDP-Man_DH_dimer"/>
</dbReference>
<dbReference type="SMART" id="SM00984">
    <property type="entry name" value="UDPG_MGDP_dh_C"/>
    <property type="match status" value="1"/>
</dbReference>
<dbReference type="NCBIfam" id="TIGR03026">
    <property type="entry name" value="NDP-sugDHase"/>
    <property type="match status" value="1"/>
</dbReference>
<evidence type="ECO:0000256" key="4">
    <source>
        <dbReference type="PIRNR" id="PIRNR000124"/>
    </source>
</evidence>
<evidence type="ECO:0000256" key="3">
    <source>
        <dbReference type="ARBA" id="ARBA00023027"/>
    </source>
</evidence>
<dbReference type="InterPro" id="IPR001732">
    <property type="entry name" value="UDP-Glc/GDP-Man_DH_N"/>
</dbReference>
<name>A0ABY5YBM5_9FLAO</name>
<dbReference type="InterPro" id="IPR008927">
    <property type="entry name" value="6-PGluconate_DH-like_C_sf"/>
</dbReference>
<dbReference type="InterPro" id="IPR017476">
    <property type="entry name" value="UDP-Glc/GDP-Man"/>
</dbReference>
<dbReference type="Pfam" id="PF03720">
    <property type="entry name" value="UDPG_MGDP_dh_C"/>
    <property type="match status" value="1"/>
</dbReference>
<gene>
    <name evidence="6" type="ORF">NYZ99_07350</name>
</gene>